<protein>
    <recommendedName>
        <fullName evidence="3">GNAT family N-acetyltransferase</fullName>
    </recommendedName>
</protein>
<comment type="caution">
    <text evidence="1">The sequence shown here is derived from an EMBL/GenBank/DDBJ whole genome shotgun (WGS) entry which is preliminary data.</text>
</comment>
<evidence type="ECO:0000313" key="1">
    <source>
        <dbReference type="EMBL" id="RDU21859.1"/>
    </source>
</evidence>
<sequence>MISYLSKISGKEYNKLRKAVGFIELDEQQAERGIKHTTYIVVANDGEKVVGMARVLFDFGYVA</sequence>
<name>A0A371AQK6_9FIRM</name>
<dbReference type="Proteomes" id="UP000255036">
    <property type="component" value="Unassembled WGS sequence"/>
</dbReference>
<dbReference type="AlphaFoldDB" id="A0A371AQK6"/>
<dbReference type="EMBL" id="QRCT01000051">
    <property type="protein sequence ID" value="RDU21859.1"/>
    <property type="molecule type" value="Genomic_DNA"/>
</dbReference>
<evidence type="ECO:0000313" key="2">
    <source>
        <dbReference type="Proteomes" id="UP000255036"/>
    </source>
</evidence>
<dbReference type="OrthoDB" id="9775804at2"/>
<dbReference type="Gene3D" id="3.40.630.30">
    <property type="match status" value="1"/>
</dbReference>
<gene>
    <name evidence="1" type="ORF">DWV06_17920</name>
</gene>
<organism evidence="1 2">
    <name type="scientific">Anaerosacchariphilus polymeriproducens</name>
    <dbReference type="NCBI Taxonomy" id="1812858"/>
    <lineage>
        <taxon>Bacteria</taxon>
        <taxon>Bacillati</taxon>
        <taxon>Bacillota</taxon>
        <taxon>Clostridia</taxon>
        <taxon>Lachnospirales</taxon>
        <taxon>Lachnospiraceae</taxon>
        <taxon>Anaerosacchariphilus</taxon>
    </lineage>
</organism>
<dbReference type="RefSeq" id="WP_115483591.1">
    <property type="nucleotide sequence ID" value="NZ_QRCT01000051.1"/>
</dbReference>
<reference evidence="1 2" key="1">
    <citation type="submission" date="2018-07" db="EMBL/GenBank/DDBJ databases">
        <title>Anaerosacharophilus polymeroproducens gen. nov. sp. nov., an anaerobic bacterium isolated from salt field.</title>
        <authorList>
            <person name="Kim W."/>
            <person name="Yang S.-H."/>
            <person name="Oh J."/>
            <person name="Lee J.-H."/>
            <person name="Kwon K.K."/>
        </authorList>
    </citation>
    <scope>NUCLEOTIDE SEQUENCE [LARGE SCALE GENOMIC DNA]</scope>
    <source>
        <strain evidence="1 2">MCWD5</strain>
    </source>
</reference>
<proteinExistence type="predicted"/>
<accession>A0A371AQK6</accession>
<evidence type="ECO:0008006" key="3">
    <source>
        <dbReference type="Google" id="ProtNLM"/>
    </source>
</evidence>
<keyword evidence="2" id="KW-1185">Reference proteome</keyword>